<name>A0A9X2LA55_9PROT</name>
<keyword evidence="8" id="KW-1133">Transmembrane helix</keyword>
<evidence type="ECO:0000256" key="9">
    <source>
        <dbReference type="SAM" id="SignalP"/>
    </source>
</evidence>
<dbReference type="PANTHER" id="PTHR41523:SF8">
    <property type="entry name" value="ETHYLENE RESPONSE SENSOR PROTEIN"/>
    <property type="match status" value="1"/>
</dbReference>
<keyword evidence="9" id="KW-0732">Signal</keyword>
<sequence>MLQQSRFSMLGTVVLVWLGLVVAGSSAHAQNEELPVEQADRLMRMAADASDAGNYSDAAERLTRATELYAAAGMQARREQALSELAGIYATLGQTAKAFDIHLQLVSEADLERPSSAAFKAMTLALITLIETGDYEGARELVGPAARFAPLVDDAFAVPRVLELQGLLAVEQGLFEEAVGFAAASVEAYGEDRRAVFPLLTLAEGHLGLGDIEAASAPLGRAVVLAEEAGYDLGLVQAWFLAAKLALAEGDVDKARSATGRMLASIASFEEKAGADYFDHPAKTADMLLLHAQVHAPLVSKAEAVEAFTSAFDAMELQYDVYRENALAFARVRLDSVRMESDLAVARRRQVEADRRAQRRFRAATFAGFTAFGFAGLSALAFTFWQRSKQQNVVISDALEERKMLLSELHHRSSNNLQIILSLLRTERRRRGGQAGAGSIEQAIRAMGLLQNHLFAKSSDRRIDLVDYLEEVTAYLADIFPEASISFTSRSEPVYIGVNEAASIGLMACELTTNAFKHAFSDERGRIDIVLEEGPSGHTLKVVDNGRGFSAQEPKTSSLGVRLTHDLAEQIGGEALVQSSGAGTAWTISFPG</sequence>
<feature type="chain" id="PRO_5040758904" description="histidine kinase" evidence="9">
    <location>
        <begin position="30"/>
        <end position="592"/>
    </location>
</feature>
<dbReference type="AlphaFoldDB" id="A0A9X2LA55"/>
<organism evidence="11 12">
    <name type="scientific">Parvularcula maris</name>
    <dbReference type="NCBI Taxonomy" id="2965077"/>
    <lineage>
        <taxon>Bacteria</taxon>
        <taxon>Pseudomonadati</taxon>
        <taxon>Pseudomonadota</taxon>
        <taxon>Alphaproteobacteria</taxon>
        <taxon>Parvularculales</taxon>
        <taxon>Parvularculaceae</taxon>
        <taxon>Parvularcula</taxon>
    </lineage>
</organism>
<proteinExistence type="predicted"/>
<dbReference type="Gene3D" id="1.25.40.10">
    <property type="entry name" value="Tetratricopeptide repeat domain"/>
    <property type="match status" value="1"/>
</dbReference>
<protein>
    <recommendedName>
        <fullName evidence="2">histidine kinase</fullName>
        <ecNumber evidence="2">2.7.13.3</ecNumber>
    </recommendedName>
</protein>
<dbReference type="InterPro" id="IPR003594">
    <property type="entry name" value="HATPase_dom"/>
</dbReference>
<evidence type="ECO:0000256" key="1">
    <source>
        <dbReference type="ARBA" id="ARBA00000085"/>
    </source>
</evidence>
<dbReference type="EMBL" id="JANIBC010000009">
    <property type="protein sequence ID" value="MCQ8185931.1"/>
    <property type="molecule type" value="Genomic_DNA"/>
</dbReference>
<feature type="transmembrane region" description="Helical" evidence="8">
    <location>
        <begin position="363"/>
        <end position="385"/>
    </location>
</feature>
<dbReference type="InterPro" id="IPR036890">
    <property type="entry name" value="HATPase_C_sf"/>
</dbReference>
<dbReference type="EC" id="2.7.13.3" evidence="2"/>
<feature type="domain" description="Histidine kinase/HSP90-like ATPase" evidence="10">
    <location>
        <begin position="499"/>
        <end position="592"/>
    </location>
</feature>
<evidence type="ECO:0000256" key="2">
    <source>
        <dbReference type="ARBA" id="ARBA00012438"/>
    </source>
</evidence>
<evidence type="ECO:0000256" key="4">
    <source>
        <dbReference type="ARBA" id="ARBA00022679"/>
    </source>
</evidence>
<dbReference type="PANTHER" id="PTHR41523">
    <property type="entry name" value="TWO-COMPONENT SYSTEM SENSOR PROTEIN"/>
    <property type="match status" value="1"/>
</dbReference>
<gene>
    <name evidence="11" type="ORF">NOG11_11075</name>
</gene>
<dbReference type="SMART" id="SM00387">
    <property type="entry name" value="HATPase_c"/>
    <property type="match status" value="1"/>
</dbReference>
<keyword evidence="5" id="KW-0547">Nucleotide-binding</keyword>
<dbReference type="Pfam" id="PF02518">
    <property type="entry name" value="HATPase_c"/>
    <property type="match status" value="1"/>
</dbReference>
<dbReference type="RefSeq" id="WP_256619827.1">
    <property type="nucleotide sequence ID" value="NZ_JANIBC010000009.1"/>
</dbReference>
<reference evidence="11" key="1">
    <citation type="submission" date="2022-07" db="EMBL/GenBank/DDBJ databases">
        <title>Parvularcula maris sp. nov., an algicidal bacterium isolated from seawater.</title>
        <authorList>
            <person name="Li F."/>
        </authorList>
    </citation>
    <scope>NUCLEOTIDE SEQUENCE</scope>
    <source>
        <strain evidence="11">BGMRC 0090</strain>
    </source>
</reference>
<feature type="signal peptide" evidence="9">
    <location>
        <begin position="1"/>
        <end position="29"/>
    </location>
</feature>
<dbReference type="Pfam" id="PF07568">
    <property type="entry name" value="HisKA_2"/>
    <property type="match status" value="1"/>
</dbReference>
<evidence type="ECO:0000256" key="7">
    <source>
        <dbReference type="ARBA" id="ARBA00022840"/>
    </source>
</evidence>
<comment type="catalytic activity">
    <reaction evidence="1">
        <text>ATP + protein L-histidine = ADP + protein N-phospho-L-histidine.</text>
        <dbReference type="EC" id="2.7.13.3"/>
    </reaction>
</comment>
<evidence type="ECO:0000256" key="5">
    <source>
        <dbReference type="ARBA" id="ARBA00022741"/>
    </source>
</evidence>
<keyword evidence="7" id="KW-0067">ATP-binding</keyword>
<dbReference type="SUPFAM" id="SSF48452">
    <property type="entry name" value="TPR-like"/>
    <property type="match status" value="2"/>
</dbReference>
<dbReference type="SUPFAM" id="SSF55874">
    <property type="entry name" value="ATPase domain of HSP90 chaperone/DNA topoisomerase II/histidine kinase"/>
    <property type="match status" value="1"/>
</dbReference>
<evidence type="ECO:0000313" key="12">
    <source>
        <dbReference type="Proteomes" id="UP001142610"/>
    </source>
</evidence>
<evidence type="ECO:0000256" key="8">
    <source>
        <dbReference type="SAM" id="Phobius"/>
    </source>
</evidence>
<dbReference type="Proteomes" id="UP001142610">
    <property type="component" value="Unassembled WGS sequence"/>
</dbReference>
<dbReference type="GO" id="GO:0005524">
    <property type="term" value="F:ATP binding"/>
    <property type="evidence" value="ECO:0007669"/>
    <property type="project" value="UniProtKB-KW"/>
</dbReference>
<keyword evidence="6" id="KW-0418">Kinase</keyword>
<dbReference type="InterPro" id="IPR011495">
    <property type="entry name" value="Sig_transdc_His_kin_sub2_dim/P"/>
</dbReference>
<dbReference type="Gene3D" id="3.30.565.10">
    <property type="entry name" value="Histidine kinase-like ATPase, C-terminal domain"/>
    <property type="match status" value="1"/>
</dbReference>
<keyword evidence="12" id="KW-1185">Reference proteome</keyword>
<dbReference type="GO" id="GO:0004673">
    <property type="term" value="F:protein histidine kinase activity"/>
    <property type="evidence" value="ECO:0007669"/>
    <property type="project" value="UniProtKB-EC"/>
</dbReference>
<evidence type="ECO:0000259" key="10">
    <source>
        <dbReference type="SMART" id="SM00387"/>
    </source>
</evidence>
<evidence type="ECO:0000256" key="6">
    <source>
        <dbReference type="ARBA" id="ARBA00022777"/>
    </source>
</evidence>
<keyword evidence="3" id="KW-0597">Phosphoprotein</keyword>
<evidence type="ECO:0000313" key="11">
    <source>
        <dbReference type="EMBL" id="MCQ8185931.1"/>
    </source>
</evidence>
<dbReference type="InterPro" id="IPR011990">
    <property type="entry name" value="TPR-like_helical_dom_sf"/>
</dbReference>
<keyword evidence="8" id="KW-0472">Membrane</keyword>
<comment type="caution">
    <text evidence="11">The sequence shown here is derived from an EMBL/GenBank/DDBJ whole genome shotgun (WGS) entry which is preliminary data.</text>
</comment>
<keyword evidence="8" id="KW-0812">Transmembrane</keyword>
<evidence type="ECO:0000256" key="3">
    <source>
        <dbReference type="ARBA" id="ARBA00022553"/>
    </source>
</evidence>
<accession>A0A9X2LA55</accession>
<keyword evidence="4" id="KW-0808">Transferase</keyword>